<evidence type="ECO:0000256" key="1">
    <source>
        <dbReference type="ARBA" id="ARBA00022553"/>
    </source>
</evidence>
<dbReference type="STRING" id="617002.SAMN05660653_02615"/>
<dbReference type="InterPro" id="IPR050595">
    <property type="entry name" value="Bact_response_regulator"/>
</dbReference>
<evidence type="ECO:0000313" key="4">
    <source>
        <dbReference type="EMBL" id="SDB52349.1"/>
    </source>
</evidence>
<accession>A0A1G6E4H3</accession>
<keyword evidence="1 2" id="KW-0597">Phosphoprotein</keyword>
<dbReference type="AlphaFoldDB" id="A0A1G6E4H3"/>
<evidence type="ECO:0000256" key="2">
    <source>
        <dbReference type="PROSITE-ProRule" id="PRU00169"/>
    </source>
</evidence>
<feature type="modified residue" description="4-aspartylphosphate" evidence="2">
    <location>
        <position position="101"/>
    </location>
</feature>
<dbReference type="Proteomes" id="UP000198771">
    <property type="component" value="Unassembled WGS sequence"/>
</dbReference>
<dbReference type="GO" id="GO:0000160">
    <property type="term" value="P:phosphorelay signal transduction system"/>
    <property type="evidence" value="ECO:0007669"/>
    <property type="project" value="InterPro"/>
</dbReference>
<dbReference type="InterPro" id="IPR001789">
    <property type="entry name" value="Sig_transdc_resp-reg_receiver"/>
</dbReference>
<evidence type="ECO:0000313" key="5">
    <source>
        <dbReference type="Proteomes" id="UP000198771"/>
    </source>
</evidence>
<feature type="domain" description="Response regulatory" evidence="3">
    <location>
        <begin position="52"/>
        <end position="165"/>
    </location>
</feature>
<dbReference type="SUPFAM" id="SSF52172">
    <property type="entry name" value="CheY-like"/>
    <property type="match status" value="1"/>
</dbReference>
<dbReference type="InterPro" id="IPR011006">
    <property type="entry name" value="CheY-like_superfamily"/>
</dbReference>
<proteinExistence type="predicted"/>
<name>A0A1G6E4H3_9BACT</name>
<evidence type="ECO:0000259" key="3">
    <source>
        <dbReference type="PROSITE" id="PS50110"/>
    </source>
</evidence>
<reference evidence="4 5" key="1">
    <citation type="submission" date="2016-10" db="EMBL/GenBank/DDBJ databases">
        <authorList>
            <person name="de Groot N.N."/>
        </authorList>
    </citation>
    <scope>NUCLEOTIDE SEQUENCE [LARGE SCALE GENOMIC DNA]</scope>
    <source>
        <strain evidence="4 5">ASO4-2</strain>
    </source>
</reference>
<organism evidence="4 5">
    <name type="scientific">Desulfonatronum thiosulfatophilum</name>
    <dbReference type="NCBI Taxonomy" id="617002"/>
    <lineage>
        <taxon>Bacteria</taxon>
        <taxon>Pseudomonadati</taxon>
        <taxon>Thermodesulfobacteriota</taxon>
        <taxon>Desulfovibrionia</taxon>
        <taxon>Desulfovibrionales</taxon>
        <taxon>Desulfonatronaceae</taxon>
        <taxon>Desulfonatronum</taxon>
    </lineage>
</organism>
<protein>
    <submittedName>
        <fullName evidence="4">Response regulator receiver domain-containing protein</fullName>
    </submittedName>
</protein>
<keyword evidence="5" id="KW-1185">Reference proteome</keyword>
<dbReference type="PROSITE" id="PS50110">
    <property type="entry name" value="RESPONSE_REGULATORY"/>
    <property type="match status" value="1"/>
</dbReference>
<sequence>MSSACITEPRIRSRSLPDHSGICIRNDYERTTRFARQIIRGHGKVIQMYNAKILVIDDEYYIRLFYFEELQDAGYDVATSDGSKDIIDLLQQEKPDVVILDIKLEGNRSGFDLLREIRRHGYELPVILCSSRDEFQRDLQSLAADHFVCKSIDLTELKEKIELVLYKSGHPRFQSGEKCCLA</sequence>
<dbReference type="Pfam" id="PF00072">
    <property type="entry name" value="Response_reg"/>
    <property type="match status" value="1"/>
</dbReference>
<gene>
    <name evidence="4" type="ORF">SAMN05660653_02615</name>
</gene>
<dbReference type="EMBL" id="FMXO01000015">
    <property type="protein sequence ID" value="SDB52349.1"/>
    <property type="molecule type" value="Genomic_DNA"/>
</dbReference>
<dbReference type="PANTHER" id="PTHR44591:SF18">
    <property type="entry name" value="REGULATORY PROTEIN"/>
    <property type="match status" value="1"/>
</dbReference>
<dbReference type="PANTHER" id="PTHR44591">
    <property type="entry name" value="STRESS RESPONSE REGULATOR PROTEIN 1"/>
    <property type="match status" value="1"/>
</dbReference>
<dbReference type="Gene3D" id="3.40.50.2300">
    <property type="match status" value="1"/>
</dbReference>
<dbReference type="SMART" id="SM00448">
    <property type="entry name" value="REC"/>
    <property type="match status" value="1"/>
</dbReference>